<dbReference type="GO" id="GO:0034039">
    <property type="term" value="F:8-oxo-7,8-dihydroguanine DNA N-glycosylase activity"/>
    <property type="evidence" value="ECO:0007669"/>
    <property type="project" value="TreeGrafter"/>
</dbReference>
<evidence type="ECO:0000256" key="5">
    <source>
        <dbReference type="ARBA" id="ARBA00023295"/>
    </source>
</evidence>
<evidence type="ECO:0000256" key="4">
    <source>
        <dbReference type="ARBA" id="ARBA00023239"/>
    </source>
</evidence>
<dbReference type="GeneID" id="103506308"/>
<keyword evidence="4" id="KW-0456">Lyase</keyword>
<keyword evidence="1" id="KW-0227">DNA damage</keyword>
<keyword evidence="5" id="KW-0326">Glycosidase</keyword>
<dbReference type="Gene3D" id="1.10.340.30">
    <property type="entry name" value="Hypothetical protein, domain 2"/>
    <property type="match status" value="1"/>
</dbReference>
<keyword evidence="3" id="KW-0234">DNA repair</keyword>
<proteinExistence type="predicted"/>
<evidence type="ECO:0000313" key="7">
    <source>
        <dbReference type="Proteomes" id="UP000079169"/>
    </source>
</evidence>
<evidence type="ECO:0000256" key="2">
    <source>
        <dbReference type="ARBA" id="ARBA00022801"/>
    </source>
</evidence>
<dbReference type="PANTHER" id="PTHR10242:SF2">
    <property type="entry name" value="N-GLYCOSYLASE_DNA LYASE"/>
    <property type="match status" value="1"/>
</dbReference>
<organism evidence="7 8">
    <name type="scientific">Diaphorina citri</name>
    <name type="common">Asian citrus psyllid</name>
    <dbReference type="NCBI Taxonomy" id="121845"/>
    <lineage>
        <taxon>Eukaryota</taxon>
        <taxon>Metazoa</taxon>
        <taxon>Ecdysozoa</taxon>
        <taxon>Arthropoda</taxon>
        <taxon>Hexapoda</taxon>
        <taxon>Insecta</taxon>
        <taxon>Pterygota</taxon>
        <taxon>Neoptera</taxon>
        <taxon>Paraneoptera</taxon>
        <taxon>Hemiptera</taxon>
        <taxon>Sternorrhyncha</taxon>
        <taxon>Psylloidea</taxon>
        <taxon>Psyllidae</taxon>
        <taxon>Diaphorininae</taxon>
        <taxon>Diaphorina</taxon>
    </lineage>
</organism>
<gene>
    <name evidence="8" type="primary">LOC103506308</name>
</gene>
<dbReference type="STRING" id="121845.A0A1S3CW07"/>
<accession>A0A1S3CW07</accession>
<dbReference type="InterPro" id="IPR012904">
    <property type="entry name" value="OGG_N"/>
</dbReference>
<dbReference type="Proteomes" id="UP000079169">
    <property type="component" value="Unplaced"/>
</dbReference>
<dbReference type="SUPFAM" id="SSF55945">
    <property type="entry name" value="TATA-box binding protein-like"/>
    <property type="match status" value="1"/>
</dbReference>
<evidence type="ECO:0000256" key="3">
    <source>
        <dbReference type="ARBA" id="ARBA00023204"/>
    </source>
</evidence>
<dbReference type="GO" id="GO:0016829">
    <property type="term" value="F:lyase activity"/>
    <property type="evidence" value="ECO:0007669"/>
    <property type="project" value="UniProtKB-KW"/>
</dbReference>
<feature type="domain" description="8-oxoguanine DNA glycosylase N-terminal" evidence="6">
    <location>
        <begin position="1"/>
        <end position="47"/>
    </location>
</feature>
<protein>
    <submittedName>
        <fullName evidence="8">N-glycosylase/DNA lyase-like</fullName>
    </submittedName>
</protein>
<dbReference type="GO" id="GO:0003684">
    <property type="term" value="F:damaged DNA binding"/>
    <property type="evidence" value="ECO:0007669"/>
    <property type="project" value="InterPro"/>
</dbReference>
<reference evidence="8" key="1">
    <citation type="submission" date="2025-08" db="UniProtKB">
        <authorList>
            <consortium name="RefSeq"/>
        </authorList>
    </citation>
    <scope>IDENTIFICATION</scope>
</reference>
<sequence length="202" mass="22402">MLKEYFTLDENLLELYADWSNRDGFFRQTCGDFVGIRMLNQDLTENIFSFLCSSNNNIARISGMIDKMCKEYGTLICTLDSDGNLVGDCEKGRSNRTGAKNGLKTAANGLDKGHAKSCPAVTKFFAFPSIDALARPAVEAKLRQLGFGYRAKFIQKSAEYIIQGGGESWLERLGGKSYEEAREELQRLPGIGAKVLESTLLE</sequence>
<dbReference type="GO" id="GO:0006285">
    <property type="term" value="P:base-excision repair, AP site formation"/>
    <property type="evidence" value="ECO:0007669"/>
    <property type="project" value="TreeGrafter"/>
</dbReference>
<dbReference type="KEGG" id="dci:103506308"/>
<dbReference type="RefSeq" id="XP_008468914.1">
    <property type="nucleotide sequence ID" value="XM_008470692.1"/>
</dbReference>
<evidence type="ECO:0000259" key="6">
    <source>
        <dbReference type="Pfam" id="PF07934"/>
    </source>
</evidence>
<dbReference type="GO" id="GO:0005634">
    <property type="term" value="C:nucleus"/>
    <property type="evidence" value="ECO:0007669"/>
    <property type="project" value="TreeGrafter"/>
</dbReference>
<dbReference type="SUPFAM" id="SSF48150">
    <property type="entry name" value="DNA-glycosylase"/>
    <property type="match status" value="1"/>
</dbReference>
<dbReference type="InterPro" id="IPR011257">
    <property type="entry name" value="DNA_glycosylase"/>
</dbReference>
<name>A0A1S3CW07_DIACI</name>
<keyword evidence="7" id="KW-1185">Reference proteome</keyword>
<dbReference type="GO" id="GO:0006289">
    <property type="term" value="P:nucleotide-excision repair"/>
    <property type="evidence" value="ECO:0007669"/>
    <property type="project" value="InterPro"/>
</dbReference>
<dbReference type="InterPro" id="IPR052054">
    <property type="entry name" value="Oxidative_DNA_repair_enzyme"/>
</dbReference>
<dbReference type="PaxDb" id="121845-A0A1S3CW07"/>
<evidence type="ECO:0000256" key="1">
    <source>
        <dbReference type="ARBA" id="ARBA00022763"/>
    </source>
</evidence>
<dbReference type="PANTHER" id="PTHR10242">
    <property type="entry name" value="8-OXOGUANINE DNA GLYCOSYLASE"/>
    <property type="match status" value="1"/>
</dbReference>
<dbReference type="Pfam" id="PF07934">
    <property type="entry name" value="OGG_N"/>
    <property type="match status" value="1"/>
</dbReference>
<keyword evidence="2" id="KW-0378">Hydrolase</keyword>
<dbReference type="AlphaFoldDB" id="A0A1S3CW07"/>
<evidence type="ECO:0000313" key="8">
    <source>
        <dbReference type="RefSeq" id="XP_008468914.1"/>
    </source>
</evidence>